<protein>
    <submittedName>
        <fullName evidence="1">Transporter</fullName>
    </submittedName>
</protein>
<accession>A0A5D3KNR7</accession>
<comment type="caution">
    <text evidence="1">The sequence shown here is derived from an EMBL/GenBank/DDBJ whole genome shotgun (WGS) entry which is preliminary data.</text>
</comment>
<name>A0A5D3KNR7_9BRAD</name>
<proteinExistence type="predicted"/>
<organism evidence="1 2">
    <name type="scientific">Bradyrhizobium rifense</name>
    <dbReference type="NCBI Taxonomy" id="515499"/>
    <lineage>
        <taxon>Bacteria</taxon>
        <taxon>Pseudomonadati</taxon>
        <taxon>Pseudomonadota</taxon>
        <taxon>Alphaproteobacteria</taxon>
        <taxon>Hyphomicrobiales</taxon>
        <taxon>Nitrobacteraceae</taxon>
        <taxon>Bradyrhizobium</taxon>
    </lineage>
</organism>
<evidence type="ECO:0000313" key="2">
    <source>
        <dbReference type="Proteomes" id="UP000324758"/>
    </source>
</evidence>
<dbReference type="InterPro" id="IPR025737">
    <property type="entry name" value="FApF"/>
</dbReference>
<keyword evidence="2" id="KW-1185">Reference proteome</keyword>
<gene>
    <name evidence="1" type="ORF">FXB40_11870</name>
</gene>
<dbReference type="OrthoDB" id="111841at2"/>
<dbReference type="AlphaFoldDB" id="A0A5D3KNR7"/>
<dbReference type="Pfam" id="PF13557">
    <property type="entry name" value="Phenol_MetA_deg"/>
    <property type="match status" value="1"/>
</dbReference>
<sequence>MSGISSGGSESCLTGARSIACYHEVLLPASDRPSKSVFVVSGIVLQRWRVSLCCVGLLATALCPGMAHAGECPSPQSEIATDRPDVTNSSLVVPDGSIQIENGLNTSGQSAGKGFDGSNSRLRFGIAPCLEVLVDVPSHVGRLTGTVDSGFTNVTPGVKWQVSGLPEPANLSVVFGVGLPTGTPAITGAGLQPYLQFPWSYELGGGWGISGMFTSFFRPSDLANHQTSEATFVLERKVSEKLALFAEYVSDTPSRGASTALFNVGGGYLLNRTEQLDFHLAFGLNRNSPDYIIGVGYSYRWDNVIGTAMRPMLRH</sequence>
<reference evidence="1 2" key="1">
    <citation type="submission" date="2019-08" db="EMBL/GenBank/DDBJ databases">
        <title>Bradyrhizobium hipponensis sp. nov., a rhizobium isolated from a Lupinus angustifolius root nodule in Tunisia.</title>
        <authorList>
            <person name="Off K."/>
            <person name="Rejili M."/>
            <person name="Mars M."/>
            <person name="Brachmann A."/>
            <person name="Marin M."/>
        </authorList>
    </citation>
    <scope>NUCLEOTIDE SEQUENCE [LARGE SCALE GENOMIC DNA]</scope>
    <source>
        <strain evidence="1 2">CTAW71</strain>
    </source>
</reference>
<dbReference type="EMBL" id="VSSS01000020">
    <property type="protein sequence ID" value="TYL96324.1"/>
    <property type="molecule type" value="Genomic_DNA"/>
</dbReference>
<evidence type="ECO:0000313" key="1">
    <source>
        <dbReference type="EMBL" id="TYL96324.1"/>
    </source>
</evidence>
<dbReference type="Proteomes" id="UP000324758">
    <property type="component" value="Unassembled WGS sequence"/>
</dbReference>